<protein>
    <submittedName>
        <fullName evidence="3">PQQ-binding-like beta-propeller repeat protein</fullName>
    </submittedName>
</protein>
<dbReference type="Pfam" id="PF13360">
    <property type="entry name" value="PQQ_2"/>
    <property type="match status" value="1"/>
</dbReference>
<dbReference type="InterPro" id="IPR018391">
    <property type="entry name" value="PQQ_b-propeller_rpt"/>
</dbReference>
<feature type="signal peptide" evidence="1">
    <location>
        <begin position="1"/>
        <end position="36"/>
    </location>
</feature>
<dbReference type="Proteomes" id="UP000593765">
    <property type="component" value="Chromosome"/>
</dbReference>
<accession>A0A7M2WUX1</accession>
<dbReference type="Gene3D" id="2.130.10.10">
    <property type="entry name" value="YVTN repeat-like/Quinoprotein amine dehydrogenase"/>
    <property type="match status" value="1"/>
</dbReference>
<dbReference type="EMBL" id="CP063458">
    <property type="protein sequence ID" value="QOV89347.1"/>
    <property type="molecule type" value="Genomic_DNA"/>
</dbReference>
<dbReference type="PANTHER" id="PTHR34512">
    <property type="entry name" value="CELL SURFACE PROTEIN"/>
    <property type="match status" value="1"/>
</dbReference>
<feature type="chain" id="PRO_5034233940" evidence="1">
    <location>
        <begin position="37"/>
        <end position="429"/>
    </location>
</feature>
<evidence type="ECO:0000259" key="2">
    <source>
        <dbReference type="Pfam" id="PF13360"/>
    </source>
</evidence>
<dbReference type="InterPro" id="IPR015943">
    <property type="entry name" value="WD40/YVTN_repeat-like_dom_sf"/>
</dbReference>
<proteinExistence type="predicted"/>
<dbReference type="AlphaFoldDB" id="A0A7M2WUX1"/>
<evidence type="ECO:0000313" key="3">
    <source>
        <dbReference type="EMBL" id="QOV89347.1"/>
    </source>
</evidence>
<organism evidence="3 4">
    <name type="scientific">Humisphaera borealis</name>
    <dbReference type="NCBI Taxonomy" id="2807512"/>
    <lineage>
        <taxon>Bacteria</taxon>
        <taxon>Pseudomonadati</taxon>
        <taxon>Planctomycetota</taxon>
        <taxon>Phycisphaerae</taxon>
        <taxon>Tepidisphaerales</taxon>
        <taxon>Tepidisphaeraceae</taxon>
        <taxon>Humisphaera</taxon>
    </lineage>
</organism>
<keyword evidence="4" id="KW-1185">Reference proteome</keyword>
<name>A0A7M2WUX1_9BACT</name>
<dbReference type="InterPro" id="IPR002372">
    <property type="entry name" value="PQQ_rpt_dom"/>
</dbReference>
<dbReference type="SUPFAM" id="SSF50998">
    <property type="entry name" value="Quinoprotein alcohol dehydrogenase-like"/>
    <property type="match status" value="1"/>
</dbReference>
<sequence>MPPIPIKPIMFTVKHTSLLTLVLFTLITAITNVAAAADAPAAKPADWPRFLGPTRDGVVPQPLAWPAGGPKALWSVAVGNGWSGPVVVDGKAIIHHRQDRRSVLDCLDLATGKTIWSSGHDTDYVDGFGFDDGPRATPAVAGDRIYTFGAEGLASCFELATGKLVWLVDVVKTFRGGKGFFGFACSPLVEGNAVLLNVGGKGSGVVALDTATGKTLWTATDDEAGYSSPTAATIDGKRYAFVLTRSSLIALTPADGKVLWRYPFRARMEASVNAATPLVVGDEIFISSSYGVGGAVLKFGADKPTVVWANDESMSNHFSTCVVKDGYLYGLHGRQEQNVELRCVDWKTGKVVWSQDDFGTGAISLAGQTLLILGEKGELIAVEASPKAFKEIGRKQVTGFETRAYPAIAGGRLVARGKQKLVCVDLASP</sequence>
<evidence type="ECO:0000313" key="4">
    <source>
        <dbReference type="Proteomes" id="UP000593765"/>
    </source>
</evidence>
<evidence type="ECO:0000256" key="1">
    <source>
        <dbReference type="SAM" id="SignalP"/>
    </source>
</evidence>
<dbReference type="RefSeq" id="WP_206292381.1">
    <property type="nucleotide sequence ID" value="NZ_CP063458.1"/>
</dbReference>
<dbReference type="KEGG" id="hbs:IPV69_24600"/>
<dbReference type="SMART" id="SM00564">
    <property type="entry name" value="PQQ"/>
    <property type="match status" value="4"/>
</dbReference>
<dbReference type="InterPro" id="IPR011047">
    <property type="entry name" value="Quinoprotein_ADH-like_sf"/>
</dbReference>
<feature type="domain" description="Pyrrolo-quinoline quinone repeat" evidence="2">
    <location>
        <begin position="101"/>
        <end position="355"/>
    </location>
</feature>
<keyword evidence="1" id="KW-0732">Signal</keyword>
<reference evidence="3 4" key="1">
    <citation type="submission" date="2020-10" db="EMBL/GenBank/DDBJ databases">
        <title>Wide distribution of Phycisphaera-like planctomycetes from WD2101 soil group in peatlands and genome analysis of the first cultivated representative.</title>
        <authorList>
            <person name="Dedysh S.N."/>
            <person name="Beletsky A.V."/>
            <person name="Ivanova A."/>
            <person name="Kulichevskaya I.S."/>
            <person name="Suzina N.E."/>
            <person name="Philippov D.A."/>
            <person name="Rakitin A.L."/>
            <person name="Mardanov A.V."/>
            <person name="Ravin N.V."/>
        </authorList>
    </citation>
    <scope>NUCLEOTIDE SEQUENCE [LARGE SCALE GENOMIC DNA]</scope>
    <source>
        <strain evidence="3 4">M1803</strain>
    </source>
</reference>
<gene>
    <name evidence="3" type="ORF">IPV69_24600</name>
</gene>
<dbReference type="PANTHER" id="PTHR34512:SF30">
    <property type="entry name" value="OUTER MEMBRANE PROTEIN ASSEMBLY FACTOR BAMB"/>
    <property type="match status" value="1"/>
</dbReference>